<evidence type="ECO:0000256" key="2">
    <source>
        <dbReference type="ARBA" id="ARBA00022723"/>
    </source>
</evidence>
<dbReference type="InterPro" id="IPR011032">
    <property type="entry name" value="GroES-like_sf"/>
</dbReference>
<dbReference type="SUPFAM" id="SSF51735">
    <property type="entry name" value="NAD(P)-binding Rossmann-fold domains"/>
    <property type="match status" value="1"/>
</dbReference>
<dbReference type="Gene3D" id="3.90.180.10">
    <property type="entry name" value="Medium-chain alcohol dehydrogenases, catalytic domain"/>
    <property type="match status" value="1"/>
</dbReference>
<dbReference type="InterPro" id="IPR013149">
    <property type="entry name" value="ADH-like_C"/>
</dbReference>
<dbReference type="AlphaFoldDB" id="A0A7W2AIN9"/>
<dbReference type="Pfam" id="PF08240">
    <property type="entry name" value="ADH_N"/>
    <property type="match status" value="1"/>
</dbReference>
<protein>
    <submittedName>
        <fullName evidence="7">NAD(P)-dependent alcohol dehydrogenase</fullName>
    </submittedName>
</protein>
<evidence type="ECO:0000256" key="3">
    <source>
        <dbReference type="ARBA" id="ARBA00022833"/>
    </source>
</evidence>
<dbReference type="EMBL" id="JACEIP010000016">
    <property type="protein sequence ID" value="MBA4543450.1"/>
    <property type="molecule type" value="Genomic_DNA"/>
</dbReference>
<evidence type="ECO:0000256" key="5">
    <source>
        <dbReference type="RuleBase" id="RU361277"/>
    </source>
</evidence>
<feature type="domain" description="Enoyl reductase (ER)" evidence="6">
    <location>
        <begin position="11"/>
        <end position="341"/>
    </location>
</feature>
<dbReference type="InterPro" id="IPR002328">
    <property type="entry name" value="ADH_Zn_CS"/>
</dbReference>
<dbReference type="OrthoDB" id="9806940at2"/>
<keyword evidence="4" id="KW-0560">Oxidoreductase</keyword>
<keyword evidence="2 5" id="KW-0479">Metal-binding</keyword>
<name>A0A7W2AIN9_9BACL</name>
<dbReference type="Gene3D" id="3.40.50.720">
    <property type="entry name" value="NAD(P)-binding Rossmann-like Domain"/>
    <property type="match status" value="1"/>
</dbReference>
<sequence>MITAKARAVYGPDKPFQAAEIKRRDLDSHDVLIEIKYAGICHSDIHTARGEWGPVNYPLVPGHEIAGIVTDVGAEVTKYKVGDRVGVGCMVDSCGECENCRKGEEQYCLNGMVPTYAGVDKYGEPTQGGYSTHIVVKEDFVVKIPDNIELDVAAPLLCAGITTYSPLKRWGTGPGKKVAIVGMGGLGHMAVQIAHAMGAEVTVLSQTLKKKEDGLKLGADHYYATSDPETFEKLAGTFDLILNTVSAKIDLNAYLSLLTLDGTLVNVGAPAEPLSLNVMSLIGQRRSFAGSLIGGIRETQEMLEFCAKHNVVPKIEVISADQIDEAYERVLASNVKYRFVIDTSTM</sequence>
<evidence type="ECO:0000259" key="6">
    <source>
        <dbReference type="SMART" id="SM00829"/>
    </source>
</evidence>
<dbReference type="RefSeq" id="WP_033100925.1">
    <property type="nucleotide sequence ID" value="NZ_JACEIP010000016.1"/>
</dbReference>
<dbReference type="Pfam" id="PF00107">
    <property type="entry name" value="ADH_zinc_N"/>
    <property type="match status" value="1"/>
</dbReference>
<dbReference type="GO" id="GO:0008106">
    <property type="term" value="F:alcohol dehydrogenase (NADP+) activity"/>
    <property type="evidence" value="ECO:0007669"/>
    <property type="project" value="UniProtKB-ARBA"/>
</dbReference>
<keyword evidence="3 5" id="KW-0862">Zinc</keyword>
<dbReference type="CDD" id="cd05283">
    <property type="entry name" value="CAD1"/>
    <property type="match status" value="1"/>
</dbReference>
<comment type="cofactor">
    <cofactor evidence="1 5">
        <name>Zn(2+)</name>
        <dbReference type="ChEBI" id="CHEBI:29105"/>
    </cofactor>
</comment>
<gene>
    <name evidence="7" type="ORF">H1164_11135</name>
</gene>
<dbReference type="FunFam" id="3.40.50.720:FF:000022">
    <property type="entry name" value="Cinnamyl alcohol dehydrogenase"/>
    <property type="match status" value="1"/>
</dbReference>
<evidence type="ECO:0000313" key="7">
    <source>
        <dbReference type="EMBL" id="MBA4543450.1"/>
    </source>
</evidence>
<comment type="similarity">
    <text evidence="5">Belongs to the zinc-containing alcohol dehydrogenase family.</text>
</comment>
<reference evidence="7 8" key="1">
    <citation type="submission" date="2020-07" db="EMBL/GenBank/DDBJ databases">
        <authorList>
            <person name="Feng H."/>
        </authorList>
    </citation>
    <scope>NUCLEOTIDE SEQUENCE [LARGE SCALE GENOMIC DNA]</scope>
    <source>
        <strain evidence="8">s-11</strain>
    </source>
</reference>
<dbReference type="InterPro" id="IPR013154">
    <property type="entry name" value="ADH-like_N"/>
</dbReference>
<dbReference type="InterPro" id="IPR047109">
    <property type="entry name" value="CAD-like"/>
</dbReference>
<dbReference type="SMART" id="SM00829">
    <property type="entry name" value="PKS_ER"/>
    <property type="match status" value="1"/>
</dbReference>
<dbReference type="InterPro" id="IPR020843">
    <property type="entry name" value="ER"/>
</dbReference>
<comment type="caution">
    <text evidence="7">The sequence shown here is derived from an EMBL/GenBank/DDBJ whole genome shotgun (WGS) entry which is preliminary data.</text>
</comment>
<evidence type="ECO:0000256" key="4">
    <source>
        <dbReference type="ARBA" id="ARBA00023002"/>
    </source>
</evidence>
<dbReference type="Proteomes" id="UP000530514">
    <property type="component" value="Unassembled WGS sequence"/>
</dbReference>
<dbReference type="InterPro" id="IPR036291">
    <property type="entry name" value="NAD(P)-bd_dom_sf"/>
</dbReference>
<proteinExistence type="inferred from homology"/>
<evidence type="ECO:0000256" key="1">
    <source>
        <dbReference type="ARBA" id="ARBA00001947"/>
    </source>
</evidence>
<keyword evidence="8" id="KW-1185">Reference proteome</keyword>
<dbReference type="GO" id="GO:0008270">
    <property type="term" value="F:zinc ion binding"/>
    <property type="evidence" value="ECO:0007669"/>
    <property type="project" value="InterPro"/>
</dbReference>
<accession>A0A7W2AIN9</accession>
<evidence type="ECO:0000313" key="8">
    <source>
        <dbReference type="Proteomes" id="UP000530514"/>
    </source>
</evidence>
<dbReference type="SUPFAM" id="SSF50129">
    <property type="entry name" value="GroES-like"/>
    <property type="match status" value="1"/>
</dbReference>
<dbReference type="PROSITE" id="PS00059">
    <property type="entry name" value="ADH_ZINC"/>
    <property type="match status" value="1"/>
</dbReference>
<dbReference type="PANTHER" id="PTHR42683">
    <property type="entry name" value="ALDEHYDE REDUCTASE"/>
    <property type="match status" value="1"/>
</dbReference>
<organism evidence="7 8">
    <name type="scientific">Thermoactinomyces daqus</name>
    <dbReference type="NCBI Taxonomy" id="1329516"/>
    <lineage>
        <taxon>Bacteria</taxon>
        <taxon>Bacillati</taxon>
        <taxon>Bacillota</taxon>
        <taxon>Bacilli</taxon>
        <taxon>Bacillales</taxon>
        <taxon>Thermoactinomycetaceae</taxon>
        <taxon>Thermoactinomyces</taxon>
    </lineage>
</organism>